<protein>
    <submittedName>
        <fullName evidence="1">Uncharacterized protein</fullName>
    </submittedName>
</protein>
<proteinExistence type="predicted"/>
<evidence type="ECO:0000313" key="1">
    <source>
        <dbReference type="EMBL" id="TWR28581.1"/>
    </source>
</evidence>
<sequence>MRAFHQTMSNATTIDLRLKSVFDLTDEELQERLRPTYEAMKKEKFAKGGYITYYDPSVCPTTSHAVHEYADRKDLMWMDDKYQEHFIKTL</sequence>
<dbReference type="EMBL" id="VOEI01000001">
    <property type="protein sequence ID" value="TWR28581.1"/>
    <property type="molecule type" value="Genomic_DNA"/>
</dbReference>
<dbReference type="OrthoDB" id="797036at2"/>
<keyword evidence="2" id="KW-1185">Reference proteome</keyword>
<comment type="caution">
    <text evidence="1">The sequence shown here is derived from an EMBL/GenBank/DDBJ whole genome shotgun (WGS) entry which is preliminary data.</text>
</comment>
<reference evidence="1 2" key="1">
    <citation type="submission" date="2019-07" db="EMBL/GenBank/DDBJ databases">
        <authorList>
            <person name="Kim J."/>
        </authorList>
    </citation>
    <scope>NUCLEOTIDE SEQUENCE [LARGE SCALE GENOMIC DNA]</scope>
    <source>
        <strain evidence="1 2">MJ1a</strain>
    </source>
</reference>
<dbReference type="AlphaFoldDB" id="A0A563UB40"/>
<name>A0A563UB40_9SPHI</name>
<accession>A0A563UB40</accession>
<gene>
    <name evidence="1" type="ORF">FPZ42_05040</name>
</gene>
<evidence type="ECO:0000313" key="2">
    <source>
        <dbReference type="Proteomes" id="UP000318010"/>
    </source>
</evidence>
<dbReference type="Proteomes" id="UP000318010">
    <property type="component" value="Unassembled WGS sequence"/>
</dbReference>
<dbReference type="RefSeq" id="WP_129567789.1">
    <property type="nucleotide sequence ID" value="NZ_VOEI01000001.1"/>
</dbReference>
<organism evidence="1 2">
    <name type="scientific">Mucilaginibacter achroorhodeus</name>
    <dbReference type="NCBI Taxonomy" id="2599294"/>
    <lineage>
        <taxon>Bacteria</taxon>
        <taxon>Pseudomonadati</taxon>
        <taxon>Bacteroidota</taxon>
        <taxon>Sphingobacteriia</taxon>
        <taxon>Sphingobacteriales</taxon>
        <taxon>Sphingobacteriaceae</taxon>
        <taxon>Mucilaginibacter</taxon>
    </lineage>
</organism>